<dbReference type="EMBL" id="FAOZ01000050">
    <property type="protein sequence ID" value="CUU60930.1"/>
    <property type="molecule type" value="Genomic_DNA"/>
</dbReference>
<proteinExistence type="predicted"/>
<feature type="domain" description="SAF" evidence="1">
    <location>
        <begin position="30"/>
        <end position="93"/>
    </location>
</feature>
<organism evidence="2 3">
    <name type="scientific">Parafrankia irregularis</name>
    <dbReference type="NCBI Taxonomy" id="795642"/>
    <lineage>
        <taxon>Bacteria</taxon>
        <taxon>Bacillati</taxon>
        <taxon>Actinomycetota</taxon>
        <taxon>Actinomycetes</taxon>
        <taxon>Frankiales</taxon>
        <taxon>Frankiaceae</taxon>
        <taxon>Parafrankia</taxon>
    </lineage>
</organism>
<evidence type="ECO:0000313" key="2">
    <source>
        <dbReference type="EMBL" id="CUU60930.1"/>
    </source>
</evidence>
<dbReference type="InterPro" id="IPR013974">
    <property type="entry name" value="SAF"/>
</dbReference>
<dbReference type="Proteomes" id="UP000198802">
    <property type="component" value="Unassembled WGS sequence"/>
</dbReference>
<protein>
    <submittedName>
        <fullName evidence="2">SAF domain-containing protein</fullName>
    </submittedName>
</protein>
<gene>
    <name evidence="2" type="ORF">Ga0074812_15030</name>
</gene>
<dbReference type="SMART" id="SM00858">
    <property type="entry name" value="SAF"/>
    <property type="match status" value="1"/>
</dbReference>
<keyword evidence="3" id="KW-1185">Reference proteome</keyword>
<dbReference type="Pfam" id="PF08666">
    <property type="entry name" value="SAF"/>
    <property type="match status" value="1"/>
</dbReference>
<name>A0A0S4R194_9ACTN</name>
<evidence type="ECO:0000259" key="1">
    <source>
        <dbReference type="SMART" id="SM00858"/>
    </source>
</evidence>
<dbReference type="RefSeq" id="WP_063793379.1">
    <property type="nucleotide sequence ID" value="NZ_FAOZ01000050.1"/>
</dbReference>
<reference evidence="3" key="1">
    <citation type="submission" date="2015-11" db="EMBL/GenBank/DDBJ databases">
        <authorList>
            <person name="Varghese N."/>
        </authorList>
    </citation>
    <scope>NUCLEOTIDE SEQUENCE [LARGE SCALE GENOMIC DNA]</scope>
    <source>
        <strain evidence="3">DSM 45899</strain>
    </source>
</reference>
<evidence type="ECO:0000313" key="3">
    <source>
        <dbReference type="Proteomes" id="UP000198802"/>
    </source>
</evidence>
<sequence>MARRALVGVVLVALSVAAFVAVGNERQARRDLLLVARDVPAGQVLTAQDLRAVSVGAAGGVDVVAADGVAAVLGRVAVVPLLAGSLLPAGAVGDGSRVPPEGQALVGASLRAGQFPPGLARGDRVSILLTAVSAQAGTVSGSVSTPSTPSTESGARSVEGLVVGVGAGLADPTGDGGVVVSLQVAGGDAAPVAEAAAAGRVVLVVRAVSR</sequence>
<dbReference type="AlphaFoldDB" id="A0A0S4R194"/>
<accession>A0A0S4R194</accession>